<name>A0ACD0WMB0_CLALS</name>
<evidence type="ECO:0000313" key="2">
    <source>
        <dbReference type="Proteomes" id="UP000326582"/>
    </source>
</evidence>
<dbReference type="EMBL" id="CP038487">
    <property type="protein sequence ID" value="QFZ28405.1"/>
    <property type="molecule type" value="Genomic_DNA"/>
</dbReference>
<reference evidence="2" key="1">
    <citation type="journal article" date="2019" name="MBio">
        <title>Comparative genomics for the elucidation of multidrug resistance (MDR) in Candida lusitaniae.</title>
        <authorList>
            <person name="Kannan A."/>
            <person name="Asner S.A."/>
            <person name="Trachsel E."/>
            <person name="Kelly S."/>
            <person name="Parker J."/>
            <person name="Sanglard D."/>
        </authorList>
    </citation>
    <scope>NUCLEOTIDE SEQUENCE [LARGE SCALE GENOMIC DNA]</scope>
    <source>
        <strain evidence="2">P1</strain>
    </source>
</reference>
<sequence>MEFYDQAQTQQLAPFIALSIGDNEVSSVLKKNFEAFNIANHIWSNSLLKNRLSESRFIFHYFDSERSIYKSICSYKEKTSDSHSIISPFNPKSELFPNGILSSKWFSKYLSGLPFAVISVYQLNSNRNFDGELGATLASLRSKYLKFNVHFVALIVSSEKNLDEEANRIAVLRQISELSKNNGIFCLNTNRDIESTTEVLTTSILSSLKSAATEFYMAAETRIRQRFGKYYTLPSNQVNTLVELKPQILEIRNLIKRSMLLQFMHPNNVDYSLPILEKAYEGLIDLLRSTQTVFFSPAISTHDLKLYNQYRNLLDIIAIHLIRGYFSIEEPVAALRKHRAHIENVLDLLSSQTKLEQLIWESVQYQWLAELLTLVPKAALAGLKAINKPKSKSIGKNVLYFGGIAFHDNFYSQVVTDPGLAYLKAAAKINLDASSNIDGINQHFFSSTEAVRRHRISILKMAKQVQPYDDKDVEPHVDGRIGLIDWQIAEEMSILGETENAIQYYVEILKEKNLKTWSTLKQLVLEKMLDIFYEQKDELRILKLIPELLVLDHKSNLGLIKSCFSFTQSTYSIELTSEVSLLNVQLTVFNKSLKKETFAFDTVIGQVCLQSAINDSILESILPGSKVTISVDKIEGSFSDKSNFSILGTSDSTFGLEILNLDNEPQNTYGGLLPAKMKVIQLEKTVTRPGWFGISSLKIQSRLEIKREDVSITFTQVETHNFNSDELQRSLTIFQALSDGTLYPRSIIPEPQSACMLYVRSFKPEIRLKPEFGFSSLIAGEKIETSVEICLDSIPPSHIDFSSVTLEIESYVSQESDKRENVLVQTNWYSMKDDQPLSILDFLGSGNMSCSKKLNICVRYPPHTEDISSANLMVTLNVKMVVIEASGDESVYEIDAFHFPLIMQPFKTRLMVSPICKDEDNTQMPNPFILGLASKEMQKDYSMPSPSRTWVVKVHIGDHLKLLENEIVEIVSTEFSIKSDNAEVCLVTLGDATLTDNVAKQVFMNNSKHRFTNRSMAMAIGVRFGWKRAGSDTINYYEPREWESVLPLQDPRVLLQVQLQEHNQVKLKYTIENPTPRILTFTSDMTTQNAENAGTKWVFDDVVSLTPPKQMPFPVLPFSQFSLEYLGTFQLSIENTYVTLPQLQIYDVNYKVSLPTLAADENVISVNSTLILKT</sequence>
<accession>A0ACD0WMB0</accession>
<gene>
    <name evidence="1" type="ORF">EJF14_40444</name>
</gene>
<dbReference type="Proteomes" id="UP000326582">
    <property type="component" value="Chromosome 4"/>
</dbReference>
<organism evidence="1 2">
    <name type="scientific">Clavispora lusitaniae</name>
    <name type="common">Candida lusitaniae</name>
    <dbReference type="NCBI Taxonomy" id="36911"/>
    <lineage>
        <taxon>Eukaryota</taxon>
        <taxon>Fungi</taxon>
        <taxon>Dikarya</taxon>
        <taxon>Ascomycota</taxon>
        <taxon>Saccharomycotina</taxon>
        <taxon>Pichiomycetes</taxon>
        <taxon>Metschnikowiaceae</taxon>
        <taxon>Clavispora</taxon>
    </lineage>
</organism>
<evidence type="ECO:0000313" key="1">
    <source>
        <dbReference type="EMBL" id="QFZ28405.1"/>
    </source>
</evidence>
<proteinExistence type="predicted"/>
<protein>
    <submittedName>
        <fullName evidence="1">Uncharacterized protein</fullName>
    </submittedName>
</protein>
<keyword evidence="2" id="KW-1185">Reference proteome</keyword>